<dbReference type="Gene3D" id="1.10.1040.10">
    <property type="entry name" value="N-(1-d-carboxylethyl)-l-norvaline Dehydrogenase, domain 2"/>
    <property type="match status" value="1"/>
</dbReference>
<organism evidence="5 6">
    <name type="scientific">Mycolicibacterium vaccae ATCC 25954</name>
    <dbReference type="NCBI Taxonomy" id="1194972"/>
    <lineage>
        <taxon>Bacteria</taxon>
        <taxon>Bacillati</taxon>
        <taxon>Actinomycetota</taxon>
        <taxon>Actinomycetes</taxon>
        <taxon>Mycobacteriales</taxon>
        <taxon>Mycobacteriaceae</taxon>
        <taxon>Mycolicibacterium</taxon>
    </lineage>
</organism>
<dbReference type="InterPro" id="IPR015815">
    <property type="entry name" value="HIBADH-related"/>
</dbReference>
<dbReference type="eggNOG" id="COG2084">
    <property type="taxonomic scope" value="Bacteria"/>
</dbReference>
<accession>K0V2Z9</accession>
<dbReference type="InterPro" id="IPR036291">
    <property type="entry name" value="NAD(P)-bd_dom_sf"/>
</dbReference>
<dbReference type="PANTHER" id="PTHR43580:SF2">
    <property type="entry name" value="CYTOKINE-LIKE NUCLEAR FACTOR N-PAC"/>
    <property type="match status" value="1"/>
</dbReference>
<feature type="domain" description="6-phosphogluconate dehydrogenase NADP-binding" evidence="3">
    <location>
        <begin position="4"/>
        <end position="150"/>
    </location>
</feature>
<feature type="domain" description="NADPH-dependent reductive aminase-like C-terminal" evidence="4">
    <location>
        <begin position="159"/>
        <end position="283"/>
    </location>
</feature>
<comment type="caution">
    <text evidence="5">The sequence shown here is derived from an EMBL/GenBank/DDBJ whole genome shotgun (WGS) entry which is preliminary data.</text>
</comment>
<dbReference type="PATRIC" id="fig|1194972.3.peg.2543"/>
<dbReference type="HOGENOM" id="CLU_035117_2_1_11"/>
<dbReference type="EMBL" id="ALQA01000023">
    <property type="protein sequence ID" value="EJZ09243.1"/>
    <property type="molecule type" value="Genomic_DNA"/>
</dbReference>
<comment type="similarity">
    <text evidence="1">Belongs to the HIBADH-related family.</text>
</comment>
<evidence type="ECO:0000256" key="1">
    <source>
        <dbReference type="ARBA" id="ARBA00009080"/>
    </source>
</evidence>
<evidence type="ECO:0000256" key="2">
    <source>
        <dbReference type="ARBA" id="ARBA00023002"/>
    </source>
</evidence>
<keyword evidence="2" id="KW-0560">Oxidoreductase</keyword>
<keyword evidence="6" id="KW-1185">Reference proteome</keyword>
<reference evidence="5 6" key="1">
    <citation type="journal article" date="2012" name="J. Bacteriol.">
        <title>Complete Genome Sequence of Mycobacterium vaccae Type Strain ATCC 25954.</title>
        <authorList>
            <person name="Ho Y.S."/>
            <person name="Adroub S.A."/>
            <person name="Abadi M."/>
            <person name="Al Alwan B."/>
            <person name="Alkhateeb R."/>
            <person name="Gao G."/>
            <person name="Ragab A."/>
            <person name="Ali S."/>
            <person name="van Soolingen D."/>
            <person name="Bitter W."/>
            <person name="Pain A."/>
            <person name="Abdallah A.M."/>
        </authorList>
    </citation>
    <scope>NUCLEOTIDE SEQUENCE [LARGE SCALE GENOMIC DNA]</scope>
    <source>
        <strain evidence="5 6">ATCC 25954</strain>
    </source>
</reference>
<dbReference type="InterPro" id="IPR008927">
    <property type="entry name" value="6-PGluconate_DH-like_C_sf"/>
</dbReference>
<proteinExistence type="inferred from homology"/>
<dbReference type="RefSeq" id="WP_003931251.1">
    <property type="nucleotide sequence ID" value="NZ_JH814693.1"/>
</dbReference>
<name>K0V2Z9_MYCVA</name>
<evidence type="ECO:0000259" key="3">
    <source>
        <dbReference type="Pfam" id="PF03446"/>
    </source>
</evidence>
<dbReference type="PANTHER" id="PTHR43580">
    <property type="entry name" value="OXIDOREDUCTASE GLYR1-RELATED"/>
    <property type="match status" value="1"/>
</dbReference>
<protein>
    <submittedName>
        <fullName evidence="5">6-phosphogluconate dehydrogenase</fullName>
    </submittedName>
</protein>
<sequence length="287" mass="29938">MTSVTVLGTGDMGSALARASLAAGFRTTVWNRTTARTGSLRDAGARVAASIDDAIVGADLLVVCLFDHASVHAVLDPVVEQLRGRQMVNVTTTTPDGARELAGWAACAGVGYLDGGIMATPEMIGTSASTVFYSGVGEVFENHRLFLETWCGAEYFGADAGMASLYDLALLAAMYLMFGGFFQGAAMVAGAGVTATEFAARAVPWVQALAPAVTEYAAVIDSRNYATPGQQSLLFSDLNDIVAAGRSVGVGTTLVDALQRLIRCQIEAGFAEHGFARVYESIKEKAA</sequence>
<evidence type="ECO:0000313" key="6">
    <source>
        <dbReference type="Proteomes" id="UP000006072"/>
    </source>
</evidence>
<dbReference type="InterPro" id="IPR013328">
    <property type="entry name" value="6PGD_dom2"/>
</dbReference>
<dbReference type="Pfam" id="PF03446">
    <property type="entry name" value="NAD_binding_2"/>
    <property type="match status" value="1"/>
</dbReference>
<evidence type="ECO:0000313" key="5">
    <source>
        <dbReference type="EMBL" id="EJZ09243.1"/>
    </source>
</evidence>
<dbReference type="InterPro" id="IPR006115">
    <property type="entry name" value="6PGDH_NADP-bd"/>
</dbReference>
<dbReference type="GO" id="GO:0016491">
    <property type="term" value="F:oxidoreductase activity"/>
    <property type="evidence" value="ECO:0007669"/>
    <property type="project" value="UniProtKB-KW"/>
</dbReference>
<dbReference type="AlphaFoldDB" id="K0V2Z9"/>
<dbReference type="InterPro" id="IPR051265">
    <property type="entry name" value="HIBADH-related_NP60_sf"/>
</dbReference>
<dbReference type="SUPFAM" id="SSF51735">
    <property type="entry name" value="NAD(P)-binding Rossmann-fold domains"/>
    <property type="match status" value="1"/>
</dbReference>
<dbReference type="SUPFAM" id="SSF48179">
    <property type="entry name" value="6-phosphogluconate dehydrogenase C-terminal domain-like"/>
    <property type="match status" value="1"/>
</dbReference>
<dbReference type="GO" id="GO:0050661">
    <property type="term" value="F:NADP binding"/>
    <property type="evidence" value="ECO:0007669"/>
    <property type="project" value="InterPro"/>
</dbReference>
<gene>
    <name evidence="5" type="ORF">MVAC_12708</name>
</gene>
<dbReference type="Gene3D" id="3.40.50.720">
    <property type="entry name" value="NAD(P)-binding Rossmann-like Domain"/>
    <property type="match status" value="1"/>
</dbReference>
<dbReference type="Pfam" id="PF21761">
    <property type="entry name" value="RedAm-like_C"/>
    <property type="match status" value="1"/>
</dbReference>
<dbReference type="Proteomes" id="UP000006072">
    <property type="component" value="Unassembled WGS sequence"/>
</dbReference>
<dbReference type="PIRSF" id="PIRSF000103">
    <property type="entry name" value="HIBADH"/>
    <property type="match status" value="1"/>
</dbReference>
<evidence type="ECO:0000259" key="4">
    <source>
        <dbReference type="Pfam" id="PF21761"/>
    </source>
</evidence>
<dbReference type="InterPro" id="IPR048666">
    <property type="entry name" value="RedAm-like_C"/>
</dbReference>